<evidence type="ECO:0000313" key="4">
    <source>
        <dbReference type="EMBL" id="KAK9776367.1"/>
    </source>
</evidence>
<protein>
    <recommendedName>
        <fullName evidence="3">L-fucose mutarotase</fullName>
        <ecNumber evidence="3">5.1.3.29</ecNumber>
    </recommendedName>
</protein>
<comment type="caution">
    <text evidence="4">The sequence shown here is derived from an EMBL/GenBank/DDBJ whole genome shotgun (WGS) entry which is preliminary data.</text>
</comment>
<evidence type="ECO:0000313" key="5">
    <source>
        <dbReference type="Proteomes" id="UP001465668"/>
    </source>
</evidence>
<dbReference type="PANTHER" id="PTHR31690">
    <property type="entry name" value="FUCOSE MUTAROTASE"/>
    <property type="match status" value="1"/>
</dbReference>
<dbReference type="NCBIfam" id="NF011949">
    <property type="entry name" value="PRK15420.1"/>
    <property type="match status" value="1"/>
</dbReference>
<name>A0ABR2XRE7_9PEZI</name>
<evidence type="ECO:0000256" key="3">
    <source>
        <dbReference type="ARBA" id="ARBA00038859"/>
    </source>
</evidence>
<evidence type="ECO:0000256" key="1">
    <source>
        <dbReference type="ARBA" id="ARBA00023235"/>
    </source>
</evidence>
<gene>
    <name evidence="4" type="ORF">SCAR479_06979</name>
</gene>
<sequence>MVLKGISPVISPDLLKVLAEMGHGDEIVLADAHFPSHSICPPHVPVLRADGITVSKLLAGISPLFELDNYGVVPVIMMEVVKGDTADASVESDFRSSLVYDGDIEKLERFAFYERAKKAFAVVATGETRKSKTTQHYEILCFYASDVAMSHIGALEDFSIFKVGGNLHYCETDA</sequence>
<keyword evidence="1" id="KW-0413">Isomerase</keyword>
<dbReference type="SUPFAM" id="SSF102546">
    <property type="entry name" value="RbsD-like"/>
    <property type="match status" value="1"/>
</dbReference>
<accession>A0ABR2XRE7</accession>
<dbReference type="Proteomes" id="UP001465668">
    <property type="component" value="Unassembled WGS sequence"/>
</dbReference>
<dbReference type="EMBL" id="JARVKM010000028">
    <property type="protein sequence ID" value="KAK9776367.1"/>
    <property type="molecule type" value="Genomic_DNA"/>
</dbReference>
<proteinExistence type="predicted"/>
<evidence type="ECO:0000256" key="2">
    <source>
        <dbReference type="ARBA" id="ARBA00036324"/>
    </source>
</evidence>
<dbReference type="PANTHER" id="PTHR31690:SF4">
    <property type="entry name" value="FUCOSE MUTAROTASE"/>
    <property type="match status" value="1"/>
</dbReference>
<dbReference type="InterPro" id="IPR050443">
    <property type="entry name" value="RbsD/FucU_mutarotase"/>
</dbReference>
<reference evidence="4 5" key="1">
    <citation type="submission" date="2024-02" db="EMBL/GenBank/DDBJ databases">
        <title>First draft genome assembly of two strains of Seiridium cardinale.</title>
        <authorList>
            <person name="Emiliani G."/>
            <person name="Scali E."/>
        </authorList>
    </citation>
    <scope>NUCLEOTIDE SEQUENCE [LARGE SCALE GENOMIC DNA]</scope>
    <source>
        <strain evidence="4 5">BM-138-000479</strain>
    </source>
</reference>
<dbReference type="InterPro" id="IPR023750">
    <property type="entry name" value="RbsD-like_sf"/>
</dbReference>
<comment type="catalytic activity">
    <reaction evidence="2">
        <text>alpha-L-fucose = beta-L-fucose</text>
        <dbReference type="Rhea" id="RHEA:25580"/>
        <dbReference type="ChEBI" id="CHEBI:42548"/>
        <dbReference type="ChEBI" id="CHEBI:42589"/>
        <dbReference type="EC" id="5.1.3.29"/>
    </reaction>
</comment>
<dbReference type="EC" id="5.1.3.29" evidence="3"/>
<organism evidence="4 5">
    <name type="scientific">Seiridium cardinale</name>
    <dbReference type="NCBI Taxonomy" id="138064"/>
    <lineage>
        <taxon>Eukaryota</taxon>
        <taxon>Fungi</taxon>
        <taxon>Dikarya</taxon>
        <taxon>Ascomycota</taxon>
        <taxon>Pezizomycotina</taxon>
        <taxon>Sordariomycetes</taxon>
        <taxon>Xylariomycetidae</taxon>
        <taxon>Amphisphaeriales</taxon>
        <taxon>Sporocadaceae</taxon>
        <taxon>Seiridium</taxon>
    </lineage>
</organism>
<keyword evidence="5" id="KW-1185">Reference proteome</keyword>
<dbReference type="Pfam" id="PF05025">
    <property type="entry name" value="RbsD_FucU"/>
    <property type="match status" value="1"/>
</dbReference>
<dbReference type="InterPro" id="IPR007721">
    <property type="entry name" value="RbsD_FucU"/>
</dbReference>
<dbReference type="Gene3D" id="3.40.1650.10">
    <property type="entry name" value="RbsD-like domain"/>
    <property type="match status" value="1"/>
</dbReference>